<dbReference type="KEGG" id="daur:Daura_22825"/>
<evidence type="ECO:0000256" key="4">
    <source>
        <dbReference type="ARBA" id="ARBA00022692"/>
    </source>
</evidence>
<feature type="transmembrane region" description="Helical" evidence="7">
    <location>
        <begin position="218"/>
        <end position="246"/>
    </location>
</feature>
<evidence type="ECO:0000259" key="8">
    <source>
        <dbReference type="PROSITE" id="PS50928"/>
    </source>
</evidence>
<dbReference type="SUPFAM" id="SSF161098">
    <property type="entry name" value="MetI-like"/>
    <property type="match status" value="1"/>
</dbReference>
<reference evidence="9" key="1">
    <citation type="submission" date="2021-04" db="EMBL/GenBank/DDBJ databases">
        <title>Dactylosporangium aurantiacum NRRL B-8018 full assembly.</title>
        <authorList>
            <person name="Hartkoorn R.C."/>
            <person name="Beaudoing E."/>
            <person name="Hot D."/>
        </authorList>
    </citation>
    <scope>NUCLEOTIDE SEQUENCE</scope>
    <source>
        <strain evidence="9">NRRL B-8018</strain>
    </source>
</reference>
<sequence length="309" mass="33684">MAAVLETQTAGAGPGAARSRAARHGWVPYAFISPFYLLYGLFLIVPIGVGVYLSFTEWAGLGTPLWVGTQNYRELFADDSFRTAVVNTAIYVVFAVLIVVPAALLIAQALNTRGLRGRDLFRLTFFTPVVLSPIIIALVFTLFYDREYGLLNAALRGFFGTGGVDWLGDPTWAKVSVMLLVLWRWTGYLTIFFLAGLQNVPKELYEAARLDGAGALRTFFNITVPMLKPVTAFVAVTVIVGTAQIMEEPYLLTKGGPGEATLPVAMFIYREAFMRQHLGYAAAAGVVMFAIVFAIGRTATAVFGVGRQR</sequence>
<dbReference type="PROSITE" id="PS50928">
    <property type="entry name" value="ABC_TM1"/>
    <property type="match status" value="1"/>
</dbReference>
<dbReference type="CDD" id="cd06261">
    <property type="entry name" value="TM_PBP2"/>
    <property type="match status" value="1"/>
</dbReference>
<evidence type="ECO:0000313" key="9">
    <source>
        <dbReference type="EMBL" id="UWZ58751.1"/>
    </source>
</evidence>
<organism evidence="9 10">
    <name type="scientific">Dactylosporangium aurantiacum</name>
    <dbReference type="NCBI Taxonomy" id="35754"/>
    <lineage>
        <taxon>Bacteria</taxon>
        <taxon>Bacillati</taxon>
        <taxon>Actinomycetota</taxon>
        <taxon>Actinomycetes</taxon>
        <taxon>Micromonosporales</taxon>
        <taxon>Micromonosporaceae</taxon>
        <taxon>Dactylosporangium</taxon>
    </lineage>
</organism>
<dbReference type="GO" id="GO:0055085">
    <property type="term" value="P:transmembrane transport"/>
    <property type="evidence" value="ECO:0007669"/>
    <property type="project" value="InterPro"/>
</dbReference>
<evidence type="ECO:0000313" key="10">
    <source>
        <dbReference type="Proteomes" id="UP001058003"/>
    </source>
</evidence>
<accession>A0A9Q9MN07</accession>
<feature type="domain" description="ABC transmembrane type-1" evidence="8">
    <location>
        <begin position="85"/>
        <end position="299"/>
    </location>
</feature>
<feature type="transmembrane region" description="Helical" evidence="7">
    <location>
        <begin position="26"/>
        <end position="55"/>
    </location>
</feature>
<evidence type="ECO:0000256" key="5">
    <source>
        <dbReference type="ARBA" id="ARBA00022989"/>
    </source>
</evidence>
<keyword evidence="6 7" id="KW-0472">Membrane</keyword>
<dbReference type="EMBL" id="CP073767">
    <property type="protein sequence ID" value="UWZ58751.1"/>
    <property type="molecule type" value="Genomic_DNA"/>
</dbReference>
<keyword evidence="4 7" id="KW-0812">Transmembrane</keyword>
<protein>
    <submittedName>
        <fullName evidence="9">Sugar ABC transporter permease</fullName>
    </submittedName>
</protein>
<feature type="transmembrane region" description="Helical" evidence="7">
    <location>
        <begin position="175"/>
        <end position="197"/>
    </location>
</feature>
<dbReference type="AlphaFoldDB" id="A0A9Q9MN07"/>
<name>A0A9Q9MN07_9ACTN</name>
<evidence type="ECO:0000256" key="6">
    <source>
        <dbReference type="ARBA" id="ARBA00023136"/>
    </source>
</evidence>
<comment type="similarity">
    <text evidence="7">Belongs to the binding-protein-dependent transport system permease family.</text>
</comment>
<evidence type="ECO:0000256" key="3">
    <source>
        <dbReference type="ARBA" id="ARBA00022475"/>
    </source>
</evidence>
<feature type="transmembrane region" description="Helical" evidence="7">
    <location>
        <begin position="123"/>
        <end position="144"/>
    </location>
</feature>
<dbReference type="PANTHER" id="PTHR30193">
    <property type="entry name" value="ABC TRANSPORTER PERMEASE PROTEIN"/>
    <property type="match status" value="1"/>
</dbReference>
<feature type="transmembrane region" description="Helical" evidence="7">
    <location>
        <begin position="280"/>
        <end position="305"/>
    </location>
</feature>
<keyword evidence="5 7" id="KW-1133">Transmembrane helix</keyword>
<keyword evidence="2 7" id="KW-0813">Transport</keyword>
<dbReference type="InterPro" id="IPR051393">
    <property type="entry name" value="ABC_transporter_permease"/>
</dbReference>
<dbReference type="RefSeq" id="WP_081970952.1">
    <property type="nucleotide sequence ID" value="NZ_CP073767.1"/>
</dbReference>
<evidence type="ECO:0000256" key="1">
    <source>
        <dbReference type="ARBA" id="ARBA00004651"/>
    </source>
</evidence>
<dbReference type="PANTHER" id="PTHR30193:SF41">
    <property type="entry name" value="DIACETYLCHITOBIOSE UPTAKE SYSTEM PERMEASE PROTEIN NGCF"/>
    <property type="match status" value="1"/>
</dbReference>
<dbReference type="Pfam" id="PF00528">
    <property type="entry name" value="BPD_transp_1"/>
    <property type="match status" value="1"/>
</dbReference>
<comment type="subcellular location">
    <subcellularLocation>
        <location evidence="1 7">Cell membrane</location>
        <topology evidence="1 7">Multi-pass membrane protein</topology>
    </subcellularLocation>
</comment>
<dbReference type="GO" id="GO:0005886">
    <property type="term" value="C:plasma membrane"/>
    <property type="evidence" value="ECO:0007669"/>
    <property type="project" value="UniProtKB-SubCell"/>
</dbReference>
<evidence type="ECO:0000256" key="2">
    <source>
        <dbReference type="ARBA" id="ARBA00022448"/>
    </source>
</evidence>
<evidence type="ECO:0000256" key="7">
    <source>
        <dbReference type="RuleBase" id="RU363032"/>
    </source>
</evidence>
<dbReference type="OrthoDB" id="9805974at2"/>
<gene>
    <name evidence="9" type="ORF">Daura_22825</name>
</gene>
<dbReference type="Proteomes" id="UP001058003">
    <property type="component" value="Chromosome"/>
</dbReference>
<keyword evidence="3" id="KW-1003">Cell membrane</keyword>
<proteinExistence type="inferred from homology"/>
<feature type="transmembrane region" description="Helical" evidence="7">
    <location>
        <begin position="89"/>
        <end position="111"/>
    </location>
</feature>
<dbReference type="Gene3D" id="1.10.3720.10">
    <property type="entry name" value="MetI-like"/>
    <property type="match status" value="1"/>
</dbReference>
<dbReference type="InterPro" id="IPR035906">
    <property type="entry name" value="MetI-like_sf"/>
</dbReference>
<dbReference type="InterPro" id="IPR000515">
    <property type="entry name" value="MetI-like"/>
</dbReference>
<keyword evidence="10" id="KW-1185">Reference proteome</keyword>